<reference evidence="1" key="1">
    <citation type="submission" date="2016-06" db="UniProtKB">
        <authorList>
            <consortium name="WormBaseParasite"/>
        </authorList>
    </citation>
    <scope>IDENTIFICATION</scope>
</reference>
<name>A0A183TDC8_SCHSO</name>
<organism evidence="1">
    <name type="scientific">Schistocephalus solidus</name>
    <name type="common">Tapeworm</name>
    <dbReference type="NCBI Taxonomy" id="70667"/>
    <lineage>
        <taxon>Eukaryota</taxon>
        <taxon>Metazoa</taxon>
        <taxon>Spiralia</taxon>
        <taxon>Lophotrochozoa</taxon>
        <taxon>Platyhelminthes</taxon>
        <taxon>Cestoda</taxon>
        <taxon>Eucestoda</taxon>
        <taxon>Diphyllobothriidea</taxon>
        <taxon>Diphyllobothriidae</taxon>
        <taxon>Schistocephalus</taxon>
    </lineage>
</organism>
<dbReference type="AlphaFoldDB" id="A0A183TDC8"/>
<sequence>LDLHKSRARAKFPWIPREPATICSVGHVQRKVPEMRAEFVVPVSLDSCELKPYVAWRASVVEEPPIDSQSLFKIRYDKQIKRLHEEGVKRADILKTI</sequence>
<dbReference type="WBParaSite" id="SSLN_0001502301-mRNA-1">
    <property type="protein sequence ID" value="SSLN_0001502301-mRNA-1"/>
    <property type="gene ID" value="SSLN_0001502301"/>
</dbReference>
<evidence type="ECO:0000313" key="1">
    <source>
        <dbReference type="WBParaSite" id="SSLN_0001502301-mRNA-1"/>
    </source>
</evidence>
<protein>
    <submittedName>
        <fullName evidence="1">JmjN domain-containing protein</fullName>
    </submittedName>
</protein>
<proteinExistence type="predicted"/>
<accession>A0A183TDC8</accession>